<evidence type="ECO:0000313" key="2">
    <source>
        <dbReference type="Proteomes" id="UP000178023"/>
    </source>
</evidence>
<dbReference type="Proteomes" id="UP000178023">
    <property type="component" value="Unassembled WGS sequence"/>
</dbReference>
<dbReference type="EMBL" id="MGJL01000018">
    <property type="protein sequence ID" value="OGN07824.1"/>
    <property type="molecule type" value="Genomic_DNA"/>
</dbReference>
<sequence length="84" mass="9480">MILVIKIQRQSVTLRLKDGPKSVGETTLTINRGFDTVLITALDKLLRRNKLKKLFLNRVHILGKMKPEAVLGRVLTVFAEALNL</sequence>
<gene>
    <name evidence="1" type="ORF">A2750_00350</name>
</gene>
<dbReference type="AlphaFoldDB" id="A0A1F8F3V1"/>
<evidence type="ECO:0000313" key="1">
    <source>
        <dbReference type="EMBL" id="OGN07824.1"/>
    </source>
</evidence>
<comment type="caution">
    <text evidence="1">The sequence shown here is derived from an EMBL/GenBank/DDBJ whole genome shotgun (WGS) entry which is preliminary data.</text>
</comment>
<protein>
    <recommendedName>
        <fullName evidence="3">SCP2 domain-containing protein</fullName>
    </recommendedName>
</protein>
<proteinExistence type="predicted"/>
<accession>A0A1F8F3V1</accession>
<reference evidence="1 2" key="1">
    <citation type="journal article" date="2016" name="Nat. Commun.">
        <title>Thousands of microbial genomes shed light on interconnected biogeochemical processes in an aquifer system.</title>
        <authorList>
            <person name="Anantharaman K."/>
            <person name="Brown C.T."/>
            <person name="Hug L.A."/>
            <person name="Sharon I."/>
            <person name="Castelle C.J."/>
            <person name="Probst A.J."/>
            <person name="Thomas B.C."/>
            <person name="Singh A."/>
            <person name="Wilkins M.J."/>
            <person name="Karaoz U."/>
            <person name="Brodie E.L."/>
            <person name="Williams K.H."/>
            <person name="Hubbard S.S."/>
            <person name="Banfield J.F."/>
        </authorList>
    </citation>
    <scope>NUCLEOTIDE SEQUENCE [LARGE SCALE GENOMIC DNA]</scope>
</reference>
<organism evidence="1 2">
    <name type="scientific">Candidatus Yanofskybacteria bacterium RIFCSPHIGHO2_01_FULL_45_42</name>
    <dbReference type="NCBI Taxonomy" id="1802671"/>
    <lineage>
        <taxon>Bacteria</taxon>
        <taxon>Candidatus Yanofskyibacteriota</taxon>
    </lineage>
</organism>
<evidence type="ECO:0008006" key="3">
    <source>
        <dbReference type="Google" id="ProtNLM"/>
    </source>
</evidence>
<name>A0A1F8F3V1_9BACT</name>